<evidence type="ECO:0000256" key="5">
    <source>
        <dbReference type="SAM" id="MobiDB-lite"/>
    </source>
</evidence>
<keyword evidence="1" id="KW-0479">Metal-binding</keyword>
<sequence>MDVVTVVEVPQWRGSGAPTAERLKEGARLLADMVGAGQRVRVTVEDDLVTTAARVRTALEQASEDFVVTTGGDCGVELEPVAAARRRYGDRLVVVWFDAHGDLNTPASSPSGAYHGMVLRALTGDGPVGLVAGDPLTPRQIVLAGGRDLDAAEESFIEAAGIRHVPGPDATALIEAIELCGTERPHEGPSGTAPPHEGPSGTAPPHEGPSEAAPPHDADLTTPQRQDTTARDARTGITASRRMTAGGDGTVVYVHIDFDVLDPEIFTSVGSPAPGGLRPEELLSLVRAVGERFDVVGLGLMEYEPARKEDQELLSSLVTDLVAACGPA</sequence>
<dbReference type="Pfam" id="PF00491">
    <property type="entry name" value="Arginase"/>
    <property type="match status" value="2"/>
</dbReference>
<dbReference type="Proteomes" id="UP001589568">
    <property type="component" value="Unassembled WGS sequence"/>
</dbReference>
<dbReference type="RefSeq" id="WP_379483451.1">
    <property type="nucleotide sequence ID" value="NZ_JBHMCF010000012.1"/>
</dbReference>
<keyword evidence="2 6" id="KW-0378">Hydrolase</keyword>
<gene>
    <name evidence="6" type="ORF">ACFFR3_17805</name>
</gene>
<evidence type="ECO:0000256" key="4">
    <source>
        <dbReference type="PROSITE-ProRule" id="PRU00742"/>
    </source>
</evidence>
<proteinExistence type="inferred from homology"/>
<dbReference type="PRINTS" id="PR00116">
    <property type="entry name" value="ARGINASE"/>
</dbReference>
<protein>
    <submittedName>
        <fullName evidence="6">Arginase family protein</fullName>
        <ecNumber evidence="6">3.5.3.-</ecNumber>
    </submittedName>
</protein>
<dbReference type="EC" id="3.5.3.-" evidence="6"/>
<dbReference type="PANTHER" id="PTHR43782:SF3">
    <property type="entry name" value="ARGINASE"/>
    <property type="match status" value="1"/>
</dbReference>
<evidence type="ECO:0000256" key="3">
    <source>
        <dbReference type="ARBA" id="ARBA00023211"/>
    </source>
</evidence>
<evidence type="ECO:0000313" key="6">
    <source>
        <dbReference type="EMBL" id="MFB9471381.1"/>
    </source>
</evidence>
<name>A0ABV5NME8_9ACTN</name>
<dbReference type="PIRSF" id="PIRSF036979">
    <property type="entry name" value="Arginase"/>
    <property type="match status" value="1"/>
</dbReference>
<evidence type="ECO:0000256" key="1">
    <source>
        <dbReference type="ARBA" id="ARBA00022723"/>
    </source>
</evidence>
<keyword evidence="3" id="KW-0464">Manganese</keyword>
<dbReference type="CDD" id="cd09999">
    <property type="entry name" value="Arginase-like_1"/>
    <property type="match status" value="1"/>
</dbReference>
<organism evidence="6 7">
    <name type="scientific">Nonomuraea salmonea</name>
    <dbReference type="NCBI Taxonomy" id="46181"/>
    <lineage>
        <taxon>Bacteria</taxon>
        <taxon>Bacillati</taxon>
        <taxon>Actinomycetota</taxon>
        <taxon>Actinomycetes</taxon>
        <taxon>Streptosporangiales</taxon>
        <taxon>Streptosporangiaceae</taxon>
        <taxon>Nonomuraea</taxon>
    </lineage>
</organism>
<feature type="region of interest" description="Disordered" evidence="5">
    <location>
        <begin position="182"/>
        <end position="238"/>
    </location>
</feature>
<dbReference type="Gene3D" id="3.40.800.10">
    <property type="entry name" value="Ureohydrolase domain"/>
    <property type="match status" value="2"/>
</dbReference>
<dbReference type="PANTHER" id="PTHR43782">
    <property type="entry name" value="ARGINASE"/>
    <property type="match status" value="1"/>
</dbReference>
<reference evidence="6 7" key="1">
    <citation type="submission" date="2024-09" db="EMBL/GenBank/DDBJ databases">
        <authorList>
            <person name="Sun Q."/>
            <person name="Mori K."/>
        </authorList>
    </citation>
    <scope>NUCLEOTIDE SEQUENCE [LARGE SCALE GENOMIC DNA]</scope>
    <source>
        <strain evidence="6 7">JCM 3324</strain>
    </source>
</reference>
<dbReference type="SUPFAM" id="SSF52768">
    <property type="entry name" value="Arginase/deacetylase"/>
    <property type="match status" value="2"/>
</dbReference>
<dbReference type="InterPro" id="IPR023696">
    <property type="entry name" value="Ureohydrolase_dom_sf"/>
</dbReference>
<evidence type="ECO:0000313" key="7">
    <source>
        <dbReference type="Proteomes" id="UP001589568"/>
    </source>
</evidence>
<accession>A0ABV5NME8</accession>
<evidence type="ECO:0000256" key="2">
    <source>
        <dbReference type="ARBA" id="ARBA00022801"/>
    </source>
</evidence>
<keyword evidence="7" id="KW-1185">Reference proteome</keyword>
<comment type="similarity">
    <text evidence="4">Belongs to the arginase family.</text>
</comment>
<dbReference type="GO" id="GO:0016787">
    <property type="term" value="F:hydrolase activity"/>
    <property type="evidence" value="ECO:0007669"/>
    <property type="project" value="UniProtKB-KW"/>
</dbReference>
<dbReference type="PROSITE" id="PS51409">
    <property type="entry name" value="ARGINASE_2"/>
    <property type="match status" value="1"/>
</dbReference>
<dbReference type="InterPro" id="IPR006035">
    <property type="entry name" value="Ureohydrolase"/>
</dbReference>
<comment type="caution">
    <text evidence="6">The sequence shown here is derived from an EMBL/GenBank/DDBJ whole genome shotgun (WGS) entry which is preliminary data.</text>
</comment>
<dbReference type="EMBL" id="JBHMCF010000012">
    <property type="protein sequence ID" value="MFB9471381.1"/>
    <property type="molecule type" value="Genomic_DNA"/>
</dbReference>